<name>A0A7J3MZU6_9CREN</name>
<dbReference type="EMBL" id="DTDH01000178">
    <property type="protein sequence ID" value="HGT99085.1"/>
    <property type="molecule type" value="Genomic_DNA"/>
</dbReference>
<dbReference type="GO" id="GO:0005840">
    <property type="term" value="C:ribosome"/>
    <property type="evidence" value="ECO:0007669"/>
    <property type="project" value="UniProtKB-KW"/>
</dbReference>
<dbReference type="PROSITE" id="PS01191">
    <property type="entry name" value="RIBOSOMAL_S3AE"/>
    <property type="match status" value="1"/>
</dbReference>
<evidence type="ECO:0000256" key="4">
    <source>
        <dbReference type="RuleBase" id="RU000668"/>
    </source>
</evidence>
<reference evidence="6" key="1">
    <citation type="journal article" date="2020" name="mSystems">
        <title>Genome- and Community-Level Interaction Insights into Carbon Utilization and Element Cycling Functions of Hydrothermarchaeota in Hydrothermal Sediment.</title>
        <authorList>
            <person name="Zhou Z."/>
            <person name="Liu Y."/>
            <person name="Xu W."/>
            <person name="Pan J."/>
            <person name="Luo Z.H."/>
            <person name="Li M."/>
        </authorList>
    </citation>
    <scope>NUCLEOTIDE SEQUENCE [LARGE SCALE GENOMIC DNA]</scope>
    <source>
        <strain evidence="5">SpSt-629</strain>
        <strain evidence="6">SpSt-688</strain>
    </source>
</reference>
<dbReference type="HAMAP" id="MF_00359">
    <property type="entry name" value="Ribosomal_eS1"/>
    <property type="match status" value="1"/>
</dbReference>
<comment type="similarity">
    <text evidence="3 4">Belongs to the eukaryotic ribosomal protein eS1 family.</text>
</comment>
<keyword evidence="2 3" id="KW-0687">Ribonucleoprotein</keyword>
<evidence type="ECO:0000256" key="1">
    <source>
        <dbReference type="ARBA" id="ARBA00022980"/>
    </source>
</evidence>
<evidence type="ECO:0000313" key="5">
    <source>
        <dbReference type="EMBL" id="HFQ79010.1"/>
    </source>
</evidence>
<accession>A0A7J3MZU6</accession>
<organism evidence="6">
    <name type="scientific">Ignisphaera aggregans</name>
    <dbReference type="NCBI Taxonomy" id="334771"/>
    <lineage>
        <taxon>Archaea</taxon>
        <taxon>Thermoproteota</taxon>
        <taxon>Thermoprotei</taxon>
        <taxon>Desulfurococcales</taxon>
        <taxon>Desulfurococcaceae</taxon>
        <taxon>Ignisphaera</taxon>
    </lineage>
</organism>
<dbReference type="EMBL" id="DTAU01000098">
    <property type="protein sequence ID" value="HFQ79010.1"/>
    <property type="molecule type" value="Genomic_DNA"/>
</dbReference>
<dbReference type="GO" id="GO:0006412">
    <property type="term" value="P:translation"/>
    <property type="evidence" value="ECO:0007669"/>
    <property type="project" value="UniProtKB-UniRule"/>
</dbReference>
<comment type="caution">
    <text evidence="6">The sequence shown here is derived from an EMBL/GenBank/DDBJ whole genome shotgun (WGS) entry which is preliminary data.</text>
</comment>
<keyword evidence="1 3" id="KW-0689">Ribosomal protein</keyword>
<evidence type="ECO:0000256" key="2">
    <source>
        <dbReference type="ARBA" id="ARBA00023274"/>
    </source>
</evidence>
<dbReference type="GO" id="GO:0003735">
    <property type="term" value="F:structural constituent of ribosome"/>
    <property type="evidence" value="ECO:0007669"/>
    <property type="project" value="InterPro"/>
</dbReference>
<dbReference type="InterPro" id="IPR001593">
    <property type="entry name" value="Ribosomal_eS1"/>
</dbReference>
<dbReference type="Pfam" id="PF01015">
    <property type="entry name" value="Ribosomal_S3Ae"/>
    <property type="match status" value="1"/>
</dbReference>
<dbReference type="NCBIfam" id="NF003142">
    <property type="entry name" value="PRK04057.1"/>
    <property type="match status" value="1"/>
</dbReference>
<protein>
    <recommendedName>
        <fullName evidence="3">Small ribosomal subunit protein eS1</fullName>
    </recommendedName>
</protein>
<gene>
    <name evidence="3" type="primary">rps3ae</name>
    <name evidence="5" type="ORF">ENT99_04825</name>
    <name evidence="6" type="ORF">ENU64_06625</name>
</gene>
<dbReference type="InterPro" id="IPR018281">
    <property type="entry name" value="Ribosomal_eS1_CS"/>
</dbReference>
<proteinExistence type="inferred from homology"/>
<sequence>MSSTMKFRLTGRERWRLKKWYTVISPQVFGSLPVTSTPSDEPWKLLGRVIEITLYDLTGDITQVHVHLYLQIYKVDLEKEEAYTIFKGHELARDYVRSLTRRKSSKIVAIFNVTTKDGYIIRPTVATWTTYRCNASQKHSIRKIMMELVTKIASEKTFDEFINGMIFGDFAQAIFNEVKKIYPVRKVEFVKSKLLAVATAEGPRKAVIIPKPNVLEAAFL</sequence>
<dbReference type="GO" id="GO:1990904">
    <property type="term" value="C:ribonucleoprotein complex"/>
    <property type="evidence" value="ECO:0007669"/>
    <property type="project" value="UniProtKB-KW"/>
</dbReference>
<dbReference type="InterPro" id="IPR030838">
    <property type="entry name" value="Ribosomal_eS1_arc"/>
</dbReference>
<dbReference type="SMART" id="SM01397">
    <property type="entry name" value="Ribosomal_S3Ae"/>
    <property type="match status" value="1"/>
</dbReference>
<evidence type="ECO:0000256" key="3">
    <source>
        <dbReference type="HAMAP-Rule" id="MF_00359"/>
    </source>
</evidence>
<dbReference type="AlphaFoldDB" id="A0A7J3MZU6"/>
<evidence type="ECO:0000313" key="6">
    <source>
        <dbReference type="EMBL" id="HGT99085.1"/>
    </source>
</evidence>